<sequence length="466" mass="52812">MKSFEMRQNTDLAVAVPESRSPMSTHTWKVQNSELPRFNVKEFFKTYLYESLPFVLAIPVCFAIERSLPYLQQRRHVFCRGFDNTATFILGAIHAAQWLVFSTMFYWLLTDQLQGLEMGKCLISVMFAQGRVFNIAAKYAYTDKTELERFYVFKAISQKCLADNIMIVIWYKPLEHAFVMRNLANQALEFSDVSLASFNFTIKDPDAADFLRHISRAEAAKDGSIVSIATPRNYHFQNIAWILIALANFKRLRHSAVLLDDLARHPGVPASRLASEHPPNSGPAANADQSEDAECVSAHALESPEPISETVDTEDRAGHALPNSQMVYIDLRYPENIYAWTKLHVALRNFAPQFQRRMNLFIGMYLFMSWGMASLPGAMYMLHYGHGFAWRRLRPTASHAASEVPTPQGNPHRRYPLPKTAYGGGIHSPRHSVCWRYPLRKTIQAGGALSPRHPTPEVPSPQGTTC</sequence>
<keyword evidence="2" id="KW-1133">Transmembrane helix</keyword>
<dbReference type="AlphaFoldDB" id="A0AAE0CAY9"/>
<keyword evidence="2" id="KW-0472">Membrane</keyword>
<proteinExistence type="predicted"/>
<keyword evidence="4" id="KW-1185">Reference proteome</keyword>
<organism evidence="3 4">
    <name type="scientific">Cymbomonas tetramitiformis</name>
    <dbReference type="NCBI Taxonomy" id="36881"/>
    <lineage>
        <taxon>Eukaryota</taxon>
        <taxon>Viridiplantae</taxon>
        <taxon>Chlorophyta</taxon>
        <taxon>Pyramimonadophyceae</taxon>
        <taxon>Pyramimonadales</taxon>
        <taxon>Pyramimonadaceae</taxon>
        <taxon>Cymbomonas</taxon>
    </lineage>
</organism>
<reference evidence="3 4" key="1">
    <citation type="journal article" date="2015" name="Genome Biol. Evol.">
        <title>Comparative Genomics of a Bacterivorous Green Alga Reveals Evolutionary Causalities and Consequences of Phago-Mixotrophic Mode of Nutrition.</title>
        <authorList>
            <person name="Burns J.A."/>
            <person name="Paasch A."/>
            <person name="Narechania A."/>
            <person name="Kim E."/>
        </authorList>
    </citation>
    <scope>NUCLEOTIDE SEQUENCE [LARGE SCALE GENOMIC DNA]</scope>
    <source>
        <strain evidence="3 4">PLY_AMNH</strain>
    </source>
</reference>
<evidence type="ECO:0000256" key="2">
    <source>
        <dbReference type="SAM" id="Phobius"/>
    </source>
</evidence>
<dbReference type="Proteomes" id="UP001190700">
    <property type="component" value="Unassembled WGS sequence"/>
</dbReference>
<feature type="region of interest" description="Disordered" evidence="1">
    <location>
        <begin position="446"/>
        <end position="466"/>
    </location>
</feature>
<accession>A0AAE0CAY9</accession>
<gene>
    <name evidence="3" type="ORF">CYMTET_38973</name>
</gene>
<comment type="caution">
    <text evidence="3">The sequence shown here is derived from an EMBL/GenBank/DDBJ whole genome shotgun (WGS) entry which is preliminary data.</text>
</comment>
<feature type="transmembrane region" description="Helical" evidence="2">
    <location>
        <begin position="85"/>
        <end position="109"/>
    </location>
</feature>
<keyword evidence="2" id="KW-0812">Transmembrane</keyword>
<name>A0AAE0CAY9_9CHLO</name>
<protein>
    <submittedName>
        <fullName evidence="3">Uncharacterized protein</fullName>
    </submittedName>
</protein>
<feature type="transmembrane region" description="Helical" evidence="2">
    <location>
        <begin position="360"/>
        <end position="382"/>
    </location>
</feature>
<evidence type="ECO:0000313" key="3">
    <source>
        <dbReference type="EMBL" id="KAK3251686.1"/>
    </source>
</evidence>
<feature type="region of interest" description="Disordered" evidence="1">
    <location>
        <begin position="269"/>
        <end position="298"/>
    </location>
</feature>
<evidence type="ECO:0000256" key="1">
    <source>
        <dbReference type="SAM" id="MobiDB-lite"/>
    </source>
</evidence>
<dbReference type="EMBL" id="LGRX02025884">
    <property type="protein sequence ID" value="KAK3251686.1"/>
    <property type="molecule type" value="Genomic_DNA"/>
</dbReference>
<evidence type="ECO:0000313" key="4">
    <source>
        <dbReference type="Proteomes" id="UP001190700"/>
    </source>
</evidence>